<dbReference type="GeneID" id="36408075"/>
<evidence type="ECO:0000259" key="11">
    <source>
        <dbReference type="PROSITE" id="PS50103"/>
    </source>
</evidence>
<keyword evidence="6" id="KW-1015">Disulfide bond</keyword>
<name>A0A0P1ANG5_PLAHL</name>
<evidence type="ECO:0000256" key="3">
    <source>
        <dbReference type="ARBA" id="ARBA00022771"/>
    </source>
</evidence>
<feature type="domain" description="C3H1-type" evidence="11">
    <location>
        <begin position="252"/>
        <end position="280"/>
    </location>
</feature>
<dbReference type="InterPro" id="IPR014025">
    <property type="entry name" value="Glutaredoxin_subgr"/>
</dbReference>
<dbReference type="SUPFAM" id="SSF57850">
    <property type="entry name" value="RING/U-box"/>
    <property type="match status" value="1"/>
</dbReference>
<sequence>MVSAKETVEAKISTTPVVVYSKTTCPYCSKAKELLASLGAKFDVVELDEITDGSEQQDVLEQITGQRTVPNVFVGGKSIGGYTDVRNLNNEGKLEPLLKQNGALKNKRRRVAEDEGENVNECKECPVVHVAAERNTVNRFSTGGVKKTKNVVKTQLIESEREVVPLKYAGDATYENQIETEKDRDARAVMERSIKANQDGSADADSGKVYRGQAAYKTYVTKMESQVGMNKYTGTQGPIRAQTWARAISRFDYQPDICKDYKETGFCGYGDSCKFLHDRSDYKGGWQIEKEFMEQEKKRQKRLQDGRDPDEQSEDEKITKNNVEQFACTICRGPFRNAVKTCCGHYFCETCALRNFKKTSRCFNCKKQTNGVFNAAEKLRAKEREQCAKCTNDIGTSSTKMQ</sequence>
<evidence type="ECO:0000256" key="4">
    <source>
        <dbReference type="ARBA" id="ARBA00022833"/>
    </source>
</evidence>
<evidence type="ECO:0000256" key="9">
    <source>
        <dbReference type="SAM" id="MobiDB-lite"/>
    </source>
</evidence>
<evidence type="ECO:0000256" key="5">
    <source>
        <dbReference type="ARBA" id="ARBA00022982"/>
    </source>
</evidence>
<dbReference type="PROSITE" id="PS50089">
    <property type="entry name" value="ZF_RING_2"/>
    <property type="match status" value="1"/>
</dbReference>
<dbReference type="PANTHER" id="PTHR12930:SF0">
    <property type="entry name" value="RING FINGER PROTEIN 113B"/>
    <property type="match status" value="1"/>
</dbReference>
<dbReference type="SMART" id="SM00356">
    <property type="entry name" value="ZnF_C3H1"/>
    <property type="match status" value="1"/>
</dbReference>
<dbReference type="Gene3D" id="3.30.40.10">
    <property type="entry name" value="Zinc/RING finger domain, C3HC4 (zinc finger)"/>
    <property type="match status" value="1"/>
</dbReference>
<accession>A0A0P1ANG5</accession>
<evidence type="ECO:0000256" key="6">
    <source>
        <dbReference type="ARBA" id="ARBA00023157"/>
    </source>
</evidence>
<dbReference type="InterPro" id="IPR017907">
    <property type="entry name" value="Znf_RING_CS"/>
</dbReference>
<feature type="region of interest" description="Disordered" evidence="9">
    <location>
        <begin position="296"/>
        <end position="317"/>
    </location>
</feature>
<evidence type="ECO:0000256" key="7">
    <source>
        <dbReference type="ARBA" id="ARBA00023284"/>
    </source>
</evidence>
<dbReference type="PROSITE" id="PS00518">
    <property type="entry name" value="ZF_RING_1"/>
    <property type="match status" value="1"/>
</dbReference>
<dbReference type="InterPro" id="IPR001841">
    <property type="entry name" value="Znf_RING"/>
</dbReference>
<feature type="zinc finger region" description="C3H1-type" evidence="8">
    <location>
        <begin position="252"/>
        <end position="280"/>
    </location>
</feature>
<dbReference type="Gene3D" id="4.10.1000.10">
    <property type="entry name" value="Zinc finger, CCCH-type"/>
    <property type="match status" value="1"/>
</dbReference>
<evidence type="ECO:0000259" key="10">
    <source>
        <dbReference type="PROSITE" id="PS50089"/>
    </source>
</evidence>
<dbReference type="SUPFAM" id="SSF52833">
    <property type="entry name" value="Thioredoxin-like"/>
    <property type="match status" value="1"/>
</dbReference>
<organism evidence="12 13">
    <name type="scientific">Plasmopara halstedii</name>
    <name type="common">Downy mildew of sunflower</name>
    <dbReference type="NCBI Taxonomy" id="4781"/>
    <lineage>
        <taxon>Eukaryota</taxon>
        <taxon>Sar</taxon>
        <taxon>Stramenopiles</taxon>
        <taxon>Oomycota</taxon>
        <taxon>Peronosporomycetes</taxon>
        <taxon>Peronosporales</taxon>
        <taxon>Peronosporaceae</taxon>
        <taxon>Plasmopara</taxon>
    </lineage>
</organism>
<dbReference type="Pfam" id="PF00462">
    <property type="entry name" value="Glutaredoxin"/>
    <property type="match status" value="1"/>
</dbReference>
<dbReference type="InterPro" id="IPR039971">
    <property type="entry name" value="CWC24-like"/>
</dbReference>
<keyword evidence="4 8" id="KW-0862">Zinc</keyword>
<dbReference type="InterPro" id="IPR002109">
    <property type="entry name" value="Glutaredoxin"/>
</dbReference>
<dbReference type="OMA" id="CKKQTNA"/>
<dbReference type="InterPro" id="IPR013083">
    <property type="entry name" value="Znf_RING/FYVE/PHD"/>
</dbReference>
<dbReference type="STRING" id="4781.A0A0P1ANG5"/>
<dbReference type="PROSITE" id="PS50103">
    <property type="entry name" value="ZF_C3H1"/>
    <property type="match status" value="1"/>
</dbReference>
<dbReference type="Pfam" id="PF00642">
    <property type="entry name" value="zf-CCCH"/>
    <property type="match status" value="1"/>
</dbReference>
<dbReference type="GO" id="GO:0005684">
    <property type="term" value="C:U2-type spliceosomal complex"/>
    <property type="evidence" value="ECO:0007669"/>
    <property type="project" value="TreeGrafter"/>
</dbReference>
<evidence type="ECO:0000256" key="2">
    <source>
        <dbReference type="ARBA" id="ARBA00022723"/>
    </source>
</evidence>
<dbReference type="CDD" id="cd16539">
    <property type="entry name" value="RING-HC_RNF113A_B"/>
    <property type="match status" value="1"/>
</dbReference>
<proteinExistence type="predicted"/>
<dbReference type="InterPro" id="IPR036855">
    <property type="entry name" value="Znf_CCCH_sf"/>
</dbReference>
<evidence type="ECO:0000313" key="13">
    <source>
        <dbReference type="Proteomes" id="UP000054928"/>
    </source>
</evidence>
<dbReference type="NCBIfam" id="TIGR02180">
    <property type="entry name" value="GRX_euk"/>
    <property type="match status" value="1"/>
</dbReference>
<dbReference type="PROSITE" id="PS00195">
    <property type="entry name" value="GLUTAREDOXIN_1"/>
    <property type="match status" value="1"/>
</dbReference>
<dbReference type="AlphaFoldDB" id="A0A0P1ANG5"/>
<dbReference type="GO" id="GO:0034247">
    <property type="term" value="P:snoRNA splicing"/>
    <property type="evidence" value="ECO:0007669"/>
    <property type="project" value="TreeGrafter"/>
</dbReference>
<dbReference type="OrthoDB" id="25761at2759"/>
<dbReference type="InterPro" id="IPR011767">
    <property type="entry name" value="GLR_AS"/>
</dbReference>
<evidence type="ECO:0000256" key="1">
    <source>
        <dbReference type="ARBA" id="ARBA00022448"/>
    </source>
</evidence>
<evidence type="ECO:0000256" key="8">
    <source>
        <dbReference type="PROSITE-ProRule" id="PRU00723"/>
    </source>
</evidence>
<dbReference type="InterPro" id="IPR011899">
    <property type="entry name" value="Glutaredoxin_euk/vir"/>
</dbReference>
<keyword evidence="3 8" id="KW-0863">Zinc-finger</keyword>
<protein>
    <submittedName>
        <fullName evidence="12">Uncharacterized protein</fullName>
    </submittedName>
</protein>
<dbReference type="SMART" id="SM00184">
    <property type="entry name" value="RING"/>
    <property type="match status" value="1"/>
</dbReference>
<evidence type="ECO:0000313" key="12">
    <source>
        <dbReference type="EMBL" id="CEG42770.1"/>
    </source>
</evidence>
<keyword evidence="5" id="KW-0249">Electron transport</keyword>
<dbReference type="SUPFAM" id="SSF90229">
    <property type="entry name" value="CCCH zinc finger"/>
    <property type="match status" value="1"/>
</dbReference>
<dbReference type="InterPro" id="IPR036249">
    <property type="entry name" value="Thioredoxin-like_sf"/>
</dbReference>
<keyword evidence="7" id="KW-0676">Redox-active center</keyword>
<dbReference type="PANTHER" id="PTHR12930">
    <property type="entry name" value="ZINC FINGER PROTEIN 183"/>
    <property type="match status" value="1"/>
</dbReference>
<dbReference type="GO" id="GO:0008270">
    <property type="term" value="F:zinc ion binding"/>
    <property type="evidence" value="ECO:0007669"/>
    <property type="project" value="UniProtKB-KW"/>
</dbReference>
<keyword evidence="2 8" id="KW-0479">Metal-binding</keyword>
<reference evidence="13" key="1">
    <citation type="submission" date="2014-09" db="EMBL/GenBank/DDBJ databases">
        <authorList>
            <person name="Sharma Rahul"/>
            <person name="Thines Marco"/>
        </authorList>
    </citation>
    <scope>NUCLEOTIDE SEQUENCE [LARGE SCALE GENOMIC DNA]</scope>
</reference>
<keyword evidence="13" id="KW-1185">Reference proteome</keyword>
<dbReference type="FunFam" id="3.40.30.10:FF:000093">
    <property type="entry name" value="Glutaredoxin 2"/>
    <property type="match status" value="1"/>
</dbReference>
<dbReference type="Gene3D" id="3.40.30.10">
    <property type="entry name" value="Glutaredoxin"/>
    <property type="match status" value="1"/>
</dbReference>
<feature type="domain" description="RING-type" evidence="10">
    <location>
        <begin position="328"/>
        <end position="366"/>
    </location>
</feature>
<dbReference type="EMBL" id="CCYD01000645">
    <property type="protein sequence ID" value="CEG42770.1"/>
    <property type="molecule type" value="Genomic_DNA"/>
</dbReference>
<dbReference type="Proteomes" id="UP000054928">
    <property type="component" value="Unassembled WGS sequence"/>
</dbReference>
<dbReference type="InterPro" id="IPR000571">
    <property type="entry name" value="Znf_CCCH"/>
</dbReference>
<dbReference type="PRINTS" id="PR00160">
    <property type="entry name" value="GLUTAREDOXIN"/>
</dbReference>
<keyword evidence="1" id="KW-0813">Transport</keyword>
<dbReference type="CDD" id="cd03419">
    <property type="entry name" value="GRX_GRXh_1_2_like"/>
    <property type="match status" value="1"/>
</dbReference>
<dbReference type="PROSITE" id="PS51354">
    <property type="entry name" value="GLUTAREDOXIN_2"/>
    <property type="match status" value="1"/>
</dbReference>
<dbReference type="RefSeq" id="XP_024579139.1">
    <property type="nucleotide sequence ID" value="XM_024728686.1"/>
</dbReference>